<dbReference type="SMART" id="SM00768">
    <property type="entry name" value="X8"/>
    <property type="match status" value="1"/>
</dbReference>
<evidence type="ECO:0000256" key="8">
    <source>
        <dbReference type="RuleBase" id="RU361209"/>
    </source>
</evidence>
<dbReference type="InterPro" id="IPR004886">
    <property type="entry name" value="Glucanosyltransferase"/>
</dbReference>
<evidence type="ECO:0000256" key="2">
    <source>
        <dbReference type="ARBA" id="ARBA00007528"/>
    </source>
</evidence>
<comment type="similarity">
    <text evidence="2 8">Belongs to the glycosyl hydrolase 72 family.</text>
</comment>
<dbReference type="PANTHER" id="PTHR31468">
    <property type="entry name" value="1,3-BETA-GLUCANOSYLTRANSFERASE GAS1"/>
    <property type="match status" value="1"/>
</dbReference>
<name>A0A1G4J180_9SACH</name>
<dbReference type="EC" id="2.4.1.-" evidence="8"/>
<reference evidence="11" key="1">
    <citation type="submission" date="2016-03" db="EMBL/GenBank/DDBJ databases">
        <authorList>
            <person name="Devillers H."/>
        </authorList>
    </citation>
    <scope>NUCLEOTIDE SEQUENCE [LARGE SCALE GENOMIC DNA]</scope>
</reference>
<evidence type="ECO:0000256" key="7">
    <source>
        <dbReference type="ARBA" id="ARBA00023316"/>
    </source>
</evidence>
<organism evidence="10 11">
    <name type="scientific">Lachancea dasiensis</name>
    <dbReference type="NCBI Taxonomy" id="1072105"/>
    <lineage>
        <taxon>Eukaryota</taxon>
        <taxon>Fungi</taxon>
        <taxon>Dikarya</taxon>
        <taxon>Ascomycota</taxon>
        <taxon>Saccharomycotina</taxon>
        <taxon>Saccharomycetes</taxon>
        <taxon>Saccharomycetales</taxon>
        <taxon>Saccharomycetaceae</taxon>
        <taxon>Lachancea</taxon>
    </lineage>
</organism>
<dbReference type="GO" id="GO:0042124">
    <property type="term" value="F:1,3-beta-glucanosyltransferase activity"/>
    <property type="evidence" value="ECO:0007669"/>
    <property type="project" value="EnsemblFungi"/>
</dbReference>
<keyword evidence="8" id="KW-0472">Membrane</keyword>
<dbReference type="STRING" id="1266660.A0A1G4J180"/>
<dbReference type="Gene3D" id="1.20.58.1040">
    <property type="match status" value="1"/>
</dbReference>
<keyword evidence="6" id="KW-0325">Glycoprotein</keyword>
<dbReference type="SUPFAM" id="SSF51445">
    <property type="entry name" value="(Trans)glycosidases"/>
    <property type="match status" value="1"/>
</dbReference>
<accession>A0A1G4J180</accession>
<comment type="subcellular location">
    <subcellularLocation>
        <location evidence="8">Cell membrane</location>
        <topology evidence="8">Lipid-anchor</topology>
        <topology evidence="8">GPI-anchor</topology>
    </subcellularLocation>
    <subcellularLocation>
        <location evidence="1">Membrane</location>
        <topology evidence="1">Lipid-anchor</topology>
        <topology evidence="1">GPI-anchor</topology>
    </subcellularLocation>
</comment>
<keyword evidence="4 8" id="KW-0732">Signal</keyword>
<evidence type="ECO:0000256" key="4">
    <source>
        <dbReference type="ARBA" id="ARBA00022729"/>
    </source>
</evidence>
<dbReference type="InterPro" id="IPR017853">
    <property type="entry name" value="GH"/>
</dbReference>
<evidence type="ECO:0000313" key="11">
    <source>
        <dbReference type="Proteomes" id="UP000190274"/>
    </source>
</evidence>
<proteinExistence type="inferred from homology"/>
<feature type="domain" description="X8" evidence="9">
    <location>
        <begin position="403"/>
        <end position="473"/>
    </location>
</feature>
<dbReference type="AlphaFoldDB" id="A0A1G4J180"/>
<dbReference type="EMBL" id="LT598459">
    <property type="protein sequence ID" value="SCU83329.1"/>
    <property type="molecule type" value="Genomic_DNA"/>
</dbReference>
<dbReference type="Pfam" id="PF07983">
    <property type="entry name" value="X8"/>
    <property type="match status" value="1"/>
</dbReference>
<sequence length="548" mass="61840">MNLVLILTNVFITYFVFASGIINAEEFKLDYSIAASELPPVEVVGNKFFNTDTKEQFFIKGIAYQPSHSSDLQSLEALGSDAKYIDPLASPELCLRDVPYLANLGVNTIRVYSIDPNKSHDVCMKALLEKGIYVLVDLSEPDASISRDTPNWDARVYQRYKNVVDAMHQYPNVLGFFAGNEVTNDITNTDASPFVKASIRDVKEHISKMNYREIPVGYSTNDDEDTRENLAKYFTCGESIADFYGVNMYEWCGYSSFHTSGYDKRTQEFRNYPVPIFFSEFGCNLIRPRPFTEVEALYSKQMTDVWSGGLAYMYFEEENHYGVVKIDSNNHVVVLKDFEFLRDEFARANPKGTIKSEYLRRLELANKKPPRRECPALSSNWKAAEGLPATPNQSKCACLDNALPCLVSPFSDRSKYREYFEYICGEVDCTDIAADGENGRYGEFSDCSADQKLALEISKMFYSGADGAEACPIADENIHFNSEFKNKPQDPKCATLILSIENVSKARTAGDRNLNRSNNGIASSGSHKQTAEWILFLMAFGIWTGWLL</sequence>
<keyword evidence="11" id="KW-1185">Reference proteome</keyword>
<dbReference type="InterPro" id="IPR012946">
    <property type="entry name" value="X8"/>
</dbReference>
<keyword evidence="8" id="KW-0808">Transferase</keyword>
<evidence type="ECO:0000256" key="5">
    <source>
        <dbReference type="ARBA" id="ARBA00023157"/>
    </source>
</evidence>
<evidence type="ECO:0000256" key="3">
    <source>
        <dbReference type="ARBA" id="ARBA00022622"/>
    </source>
</evidence>
<dbReference type="Pfam" id="PF03198">
    <property type="entry name" value="Glyco_hydro_72"/>
    <property type="match status" value="1"/>
</dbReference>
<dbReference type="GO" id="GO:0098552">
    <property type="term" value="C:side of membrane"/>
    <property type="evidence" value="ECO:0007669"/>
    <property type="project" value="UniProtKB-KW"/>
</dbReference>
<keyword evidence="3 8" id="KW-0336">GPI-anchor</keyword>
<gene>
    <name evidence="10" type="ORF">LADA_0C10792G</name>
</gene>
<feature type="signal peptide" evidence="8">
    <location>
        <begin position="1"/>
        <end position="18"/>
    </location>
</feature>
<evidence type="ECO:0000256" key="1">
    <source>
        <dbReference type="ARBA" id="ARBA00004589"/>
    </source>
</evidence>
<keyword evidence="5" id="KW-1015">Disulfide bond</keyword>
<dbReference type="OrthoDB" id="421038at2759"/>
<keyword evidence="7" id="KW-0961">Cell wall biogenesis/degradation</keyword>
<evidence type="ECO:0000313" key="10">
    <source>
        <dbReference type="EMBL" id="SCU83329.1"/>
    </source>
</evidence>
<feature type="chain" id="PRO_5009028886" description="1,3-beta-glucanosyltransferase" evidence="8">
    <location>
        <begin position="19"/>
        <end position="548"/>
    </location>
</feature>
<evidence type="ECO:0000256" key="6">
    <source>
        <dbReference type="ARBA" id="ARBA00023180"/>
    </source>
</evidence>
<dbReference type="PANTHER" id="PTHR31468:SF10">
    <property type="entry name" value="1,3-BETA-GLUCANOSYLTRANSFERASE GAS2"/>
    <property type="match status" value="1"/>
</dbReference>
<protein>
    <recommendedName>
        <fullName evidence="8">1,3-beta-glucanosyltransferase</fullName>
        <ecNumber evidence="8">2.4.1.-</ecNumber>
    </recommendedName>
</protein>
<dbReference type="Proteomes" id="UP000190274">
    <property type="component" value="Chromosome C"/>
</dbReference>
<dbReference type="GO" id="GO:0071970">
    <property type="term" value="P:fungal-type cell wall (1-&gt;3)-beta-D-glucan biosynthetic process"/>
    <property type="evidence" value="ECO:0007669"/>
    <property type="project" value="TreeGrafter"/>
</dbReference>
<evidence type="ECO:0000259" key="9">
    <source>
        <dbReference type="SMART" id="SM00768"/>
    </source>
</evidence>
<dbReference type="GO" id="GO:0030476">
    <property type="term" value="P:ascospore wall assembly"/>
    <property type="evidence" value="ECO:0007669"/>
    <property type="project" value="EnsemblFungi"/>
</dbReference>
<comment type="function">
    <text evidence="8">Splits internally a 1,3-beta-glucan molecule and transfers the newly generated reducing end (the donor) to the non-reducing end of another 1,3-beta-glucan molecule (the acceptor) forming a 1,3-beta linkage, resulting in the elongation of 1,3-beta-glucan chains in the cell wall.</text>
</comment>
<dbReference type="Gene3D" id="3.20.20.80">
    <property type="entry name" value="Glycosidases"/>
    <property type="match status" value="1"/>
</dbReference>
<dbReference type="GO" id="GO:0005886">
    <property type="term" value="C:plasma membrane"/>
    <property type="evidence" value="ECO:0007669"/>
    <property type="project" value="UniProtKB-SubCell"/>
</dbReference>
<dbReference type="FunFam" id="3.20.20.80:FF:000038">
    <property type="entry name" value="1,3-beta-glucanosyltransferase"/>
    <property type="match status" value="1"/>
</dbReference>
<keyword evidence="8" id="KW-0449">Lipoprotein</keyword>